<dbReference type="RefSeq" id="WP_125366661.1">
    <property type="nucleotide sequence ID" value="NZ_RHWT01000058.1"/>
</dbReference>
<keyword evidence="1" id="KW-0472">Membrane</keyword>
<keyword evidence="1" id="KW-1133">Transmembrane helix</keyword>
<feature type="transmembrane region" description="Helical" evidence="1">
    <location>
        <begin position="124"/>
        <end position="145"/>
    </location>
</feature>
<organism evidence="2 3">
    <name type="scientific">Enterobacter cloacae</name>
    <dbReference type="NCBI Taxonomy" id="550"/>
    <lineage>
        <taxon>Bacteria</taxon>
        <taxon>Pseudomonadati</taxon>
        <taxon>Pseudomonadota</taxon>
        <taxon>Gammaproteobacteria</taxon>
        <taxon>Enterobacterales</taxon>
        <taxon>Enterobacteriaceae</taxon>
        <taxon>Enterobacter</taxon>
        <taxon>Enterobacter cloacae complex</taxon>
    </lineage>
</organism>
<dbReference type="AlphaFoldDB" id="A0A3R8ZA73"/>
<gene>
    <name evidence="2" type="ORF">EGK68_24400</name>
</gene>
<accession>A0A3R8ZA73</accession>
<proteinExistence type="predicted"/>
<sequence>MSFIRYFMLRVPQLMLILSVSLPLAAVFSVQVSAAGPVDGGSFYLHGTVLTAFLWAALALYTRETDRVRHLTSSPVVFVRCDSSFTGMRQHEKAELIWQILQDDSLYRKRILLWWRGLRNCLRIVILHGPVVMLLGAALFCWLAPEETASVVRDWHTLSAEKQVQIVGSLLVVGYFITALIWVVNHAAQIREGDGFCFRAAWLESVRRFALQQQEPKSAARAVESDTDLENIK</sequence>
<keyword evidence="1" id="KW-0812">Transmembrane</keyword>
<comment type="caution">
    <text evidence="2">The sequence shown here is derived from an EMBL/GenBank/DDBJ whole genome shotgun (WGS) entry which is preliminary data.</text>
</comment>
<feature type="transmembrane region" description="Helical" evidence="1">
    <location>
        <begin position="165"/>
        <end position="184"/>
    </location>
</feature>
<reference evidence="2 3" key="1">
    <citation type="submission" date="2018-10" db="EMBL/GenBank/DDBJ databases">
        <title>Transmission dynamics of multidrug resistant bacteria on intensive care unit surfaces.</title>
        <authorList>
            <person name="D'Souza A.W."/>
            <person name="Potter R.F."/>
            <person name="Wallace M."/>
            <person name="Shupe A."/>
            <person name="Patel S."/>
            <person name="Sun S."/>
            <person name="Gul D."/>
            <person name="Kwon J.H."/>
            <person name="Andleeb S."/>
            <person name="Burnham C.-A.D."/>
            <person name="Dantas G."/>
        </authorList>
    </citation>
    <scope>NUCLEOTIDE SEQUENCE [LARGE SCALE GENOMIC DNA]</scope>
    <source>
        <strain evidence="2 3">EC_073</strain>
    </source>
</reference>
<evidence type="ECO:0000256" key="1">
    <source>
        <dbReference type="SAM" id="Phobius"/>
    </source>
</evidence>
<dbReference type="Proteomes" id="UP000275321">
    <property type="component" value="Unassembled WGS sequence"/>
</dbReference>
<evidence type="ECO:0000313" key="3">
    <source>
        <dbReference type="Proteomes" id="UP000275321"/>
    </source>
</evidence>
<dbReference type="EMBL" id="RHWT01000058">
    <property type="protein sequence ID" value="RSB25140.1"/>
    <property type="molecule type" value="Genomic_DNA"/>
</dbReference>
<evidence type="ECO:0000313" key="2">
    <source>
        <dbReference type="EMBL" id="RSB25140.1"/>
    </source>
</evidence>
<name>A0A3R8ZA73_ENTCL</name>
<protein>
    <submittedName>
        <fullName evidence="2">Uncharacterized protein</fullName>
    </submittedName>
</protein>
<feature type="transmembrane region" description="Helical" evidence="1">
    <location>
        <begin position="44"/>
        <end position="61"/>
    </location>
</feature>